<dbReference type="EMBL" id="KI393908">
    <property type="protein sequence ID" value="ERN06144.1"/>
    <property type="molecule type" value="Genomic_DNA"/>
</dbReference>
<dbReference type="Gramene" id="ERN06144">
    <property type="protein sequence ID" value="ERN06144"/>
    <property type="gene ID" value="AMTR_s00016p00098320"/>
</dbReference>
<dbReference type="STRING" id="13333.W1PEM2"/>
<keyword evidence="3" id="KW-0238">DNA-binding</keyword>
<dbReference type="Proteomes" id="UP000017836">
    <property type="component" value="Unassembled WGS sequence"/>
</dbReference>
<dbReference type="Pfam" id="PF15630">
    <property type="entry name" value="CENP-S"/>
    <property type="match status" value="1"/>
</dbReference>
<feature type="compositionally biased region" description="Polar residues" evidence="5">
    <location>
        <begin position="115"/>
        <end position="126"/>
    </location>
</feature>
<protein>
    <submittedName>
        <fullName evidence="6">Uncharacterized protein</fullName>
    </submittedName>
</protein>
<evidence type="ECO:0000256" key="5">
    <source>
        <dbReference type="SAM" id="MobiDB-lite"/>
    </source>
</evidence>
<gene>
    <name evidence="6" type="ORF">AMTR_s00016p00098320</name>
</gene>
<dbReference type="GO" id="GO:0071821">
    <property type="term" value="C:FANCM-MHF complex"/>
    <property type="evidence" value="ECO:0000318"/>
    <property type="project" value="GO_Central"/>
</dbReference>
<dbReference type="PANTHER" id="PTHR22980">
    <property type="entry name" value="CORTISTATIN"/>
    <property type="match status" value="1"/>
</dbReference>
<comment type="similarity">
    <text evidence="1">Belongs to the TAF9 family. CENP-S/MHF1 subfamily.</text>
</comment>
<dbReference type="SUPFAM" id="SSF47113">
    <property type="entry name" value="Histone-fold"/>
    <property type="match status" value="1"/>
</dbReference>
<dbReference type="GO" id="GO:0036297">
    <property type="term" value="P:interstrand cross-link repair"/>
    <property type="evidence" value="ECO:0007669"/>
    <property type="project" value="EnsemblPlants"/>
</dbReference>
<evidence type="ECO:0000313" key="6">
    <source>
        <dbReference type="EMBL" id="ERN06144.1"/>
    </source>
</evidence>
<keyword evidence="2" id="KW-0227">DNA damage</keyword>
<keyword evidence="4" id="KW-0234">DNA repair</keyword>
<feature type="compositionally biased region" description="Basic and acidic residues" evidence="5">
    <location>
        <begin position="147"/>
        <end position="165"/>
    </location>
</feature>
<name>W1PEM2_AMBTC</name>
<dbReference type="GO" id="GO:0003677">
    <property type="term" value="F:DNA binding"/>
    <property type="evidence" value="ECO:0007669"/>
    <property type="project" value="UniProtKB-KW"/>
</dbReference>
<evidence type="ECO:0000256" key="4">
    <source>
        <dbReference type="ARBA" id="ARBA00023204"/>
    </source>
</evidence>
<dbReference type="CDD" id="cd22919">
    <property type="entry name" value="HFD_CENP-S"/>
    <property type="match status" value="1"/>
</dbReference>
<dbReference type="HOGENOM" id="CLU_1416916_0_0_1"/>
<feature type="region of interest" description="Disordered" evidence="5">
    <location>
        <begin position="139"/>
        <end position="165"/>
    </location>
</feature>
<dbReference type="InterPro" id="IPR029003">
    <property type="entry name" value="CENP-S/Mhf1"/>
</dbReference>
<evidence type="ECO:0000313" key="7">
    <source>
        <dbReference type="Proteomes" id="UP000017836"/>
    </source>
</evidence>
<dbReference type="InterPro" id="IPR009072">
    <property type="entry name" value="Histone-fold"/>
</dbReference>
<dbReference type="eggNOG" id="ENOG502S2ZK">
    <property type="taxonomic scope" value="Eukaryota"/>
</dbReference>
<sequence>MEGHSSDFEEDEGLSVLRDDGKTELLKNRVRLSVISIAETEAKKYGMEVSQPVMVCLAQLTFKFIEQLAKDMELFAHHRGRKLVDVADVIICAHRNEDLAATLHSFSLELKGKETQPSLDPSQVSRTGDFGLGPRDDTVAFGVTDSDQAHGNKKEGKRDKSQDPLLATDKRLAWLELALADGQDHNNKIEGP</sequence>
<feature type="region of interest" description="Disordered" evidence="5">
    <location>
        <begin position="114"/>
        <end position="133"/>
    </location>
</feature>
<dbReference type="GO" id="GO:0000712">
    <property type="term" value="P:resolution of meiotic recombination intermediates"/>
    <property type="evidence" value="ECO:0000318"/>
    <property type="project" value="GO_Central"/>
</dbReference>
<reference evidence="7" key="1">
    <citation type="journal article" date="2013" name="Science">
        <title>The Amborella genome and the evolution of flowering plants.</title>
        <authorList>
            <consortium name="Amborella Genome Project"/>
        </authorList>
    </citation>
    <scope>NUCLEOTIDE SEQUENCE [LARGE SCALE GENOMIC DNA]</scope>
</reference>
<dbReference type="PANTHER" id="PTHR22980:SF0">
    <property type="entry name" value="CENTROMERE PROTEIN S"/>
    <property type="match status" value="1"/>
</dbReference>
<dbReference type="AlphaFoldDB" id="W1PEM2"/>
<dbReference type="GO" id="GO:0006312">
    <property type="term" value="P:mitotic recombination"/>
    <property type="evidence" value="ECO:0007669"/>
    <property type="project" value="EnsemblPlants"/>
</dbReference>
<dbReference type="GO" id="GO:0003682">
    <property type="term" value="F:chromatin binding"/>
    <property type="evidence" value="ECO:0000318"/>
    <property type="project" value="GO_Central"/>
</dbReference>
<proteinExistence type="inferred from homology"/>
<evidence type="ECO:0000256" key="2">
    <source>
        <dbReference type="ARBA" id="ARBA00022763"/>
    </source>
</evidence>
<dbReference type="GO" id="GO:0007129">
    <property type="term" value="P:homologous chromosome pairing at meiosis"/>
    <property type="evidence" value="ECO:0007669"/>
    <property type="project" value="EnsemblPlants"/>
</dbReference>
<dbReference type="Gene3D" id="1.10.20.10">
    <property type="entry name" value="Histone, subunit A"/>
    <property type="match status" value="1"/>
</dbReference>
<accession>W1PEM2</accession>
<evidence type="ECO:0000256" key="1">
    <source>
        <dbReference type="ARBA" id="ARBA00006612"/>
    </source>
</evidence>
<dbReference type="GO" id="GO:0031297">
    <property type="term" value="P:replication fork processing"/>
    <property type="evidence" value="ECO:0000318"/>
    <property type="project" value="GO_Central"/>
</dbReference>
<evidence type="ECO:0000256" key="3">
    <source>
        <dbReference type="ARBA" id="ARBA00023125"/>
    </source>
</evidence>
<dbReference type="GO" id="GO:0046982">
    <property type="term" value="F:protein heterodimerization activity"/>
    <property type="evidence" value="ECO:0007669"/>
    <property type="project" value="InterPro"/>
</dbReference>
<organism evidence="6 7">
    <name type="scientific">Amborella trichopoda</name>
    <dbReference type="NCBI Taxonomy" id="13333"/>
    <lineage>
        <taxon>Eukaryota</taxon>
        <taxon>Viridiplantae</taxon>
        <taxon>Streptophyta</taxon>
        <taxon>Embryophyta</taxon>
        <taxon>Tracheophyta</taxon>
        <taxon>Spermatophyta</taxon>
        <taxon>Magnoliopsida</taxon>
        <taxon>Amborellales</taxon>
        <taxon>Amborellaceae</taxon>
        <taxon>Amborella</taxon>
    </lineage>
</organism>
<keyword evidence="7" id="KW-1185">Reference proteome</keyword>